<dbReference type="PROSITE" id="PS51186">
    <property type="entry name" value="GNAT"/>
    <property type="match status" value="1"/>
</dbReference>
<dbReference type="GO" id="GO:0016747">
    <property type="term" value="F:acyltransferase activity, transferring groups other than amino-acyl groups"/>
    <property type="evidence" value="ECO:0007669"/>
    <property type="project" value="InterPro"/>
</dbReference>
<dbReference type="Proteomes" id="UP000007383">
    <property type="component" value="Chromosome"/>
</dbReference>
<evidence type="ECO:0000256" key="2">
    <source>
        <dbReference type="ARBA" id="ARBA00023315"/>
    </source>
</evidence>
<keyword evidence="1 4" id="KW-0808">Transferase</keyword>
<dbReference type="PATRIC" id="fig|889378.3.peg.1033"/>
<dbReference type="HOGENOM" id="CLU_141663_0_0_12"/>
<keyword evidence="5" id="KW-1185">Reference proteome</keyword>
<dbReference type="EMBL" id="CP003282">
    <property type="protein sequence ID" value="AFG37119.1"/>
    <property type="molecule type" value="Genomic_DNA"/>
</dbReference>
<dbReference type="InterPro" id="IPR016181">
    <property type="entry name" value="Acyl_CoA_acyltransferase"/>
</dbReference>
<feature type="domain" description="N-acetyltransferase" evidence="3">
    <location>
        <begin position="1"/>
        <end position="154"/>
    </location>
</feature>
<dbReference type="InterPro" id="IPR000182">
    <property type="entry name" value="GNAT_dom"/>
</dbReference>
<dbReference type="Gene3D" id="3.40.630.30">
    <property type="match status" value="1"/>
</dbReference>
<name>H9UHX6_SPIAZ</name>
<gene>
    <name evidence="4" type="ordered locus">Spiaf_1032</name>
</gene>
<evidence type="ECO:0000256" key="1">
    <source>
        <dbReference type="ARBA" id="ARBA00022679"/>
    </source>
</evidence>
<dbReference type="SUPFAM" id="SSF55729">
    <property type="entry name" value="Acyl-CoA N-acyltransferases (Nat)"/>
    <property type="match status" value="1"/>
</dbReference>
<dbReference type="PANTHER" id="PTHR43877">
    <property type="entry name" value="AMINOALKYLPHOSPHONATE N-ACETYLTRANSFERASE-RELATED-RELATED"/>
    <property type="match status" value="1"/>
</dbReference>
<keyword evidence="2" id="KW-0012">Acyltransferase</keyword>
<dbReference type="CDD" id="cd04301">
    <property type="entry name" value="NAT_SF"/>
    <property type="match status" value="1"/>
</dbReference>
<protein>
    <submittedName>
        <fullName evidence="4">Putative acetyltransferase</fullName>
    </submittedName>
</protein>
<dbReference type="AlphaFoldDB" id="H9UHX6"/>
<dbReference type="RefSeq" id="WP_014455111.1">
    <property type="nucleotide sequence ID" value="NC_017098.1"/>
</dbReference>
<evidence type="ECO:0000313" key="4">
    <source>
        <dbReference type="EMBL" id="AFG37119.1"/>
    </source>
</evidence>
<reference evidence="5" key="1">
    <citation type="journal article" date="2013" name="Stand. Genomic Sci.">
        <title>Complete genome sequence of the halophilic bacterium Spirochaeta africana type strain (Z-7692(T)) from the alkaline Lake Magadi in the East African Rift.</title>
        <authorList>
            <person name="Liolos K."/>
            <person name="Abt B."/>
            <person name="Scheuner C."/>
            <person name="Teshima H."/>
            <person name="Held B."/>
            <person name="Lapidus A."/>
            <person name="Nolan M."/>
            <person name="Lucas S."/>
            <person name="Deshpande S."/>
            <person name="Cheng J.F."/>
            <person name="Tapia R."/>
            <person name="Goodwin L.A."/>
            <person name="Pitluck S."/>
            <person name="Pagani I."/>
            <person name="Ivanova N."/>
            <person name="Mavromatis K."/>
            <person name="Mikhailova N."/>
            <person name="Huntemann M."/>
            <person name="Pati A."/>
            <person name="Chen A."/>
            <person name="Palaniappan K."/>
            <person name="Land M."/>
            <person name="Rohde M."/>
            <person name="Tindall B.J."/>
            <person name="Detter J.C."/>
            <person name="Goker M."/>
            <person name="Bristow J."/>
            <person name="Eisen J.A."/>
            <person name="Markowitz V."/>
            <person name="Hugenholtz P."/>
            <person name="Woyke T."/>
            <person name="Klenk H.P."/>
            <person name="Kyrpides N.C."/>
        </authorList>
    </citation>
    <scope>NUCLEOTIDE SEQUENCE</scope>
    <source>
        <strain evidence="5">ATCC 700263 / DSM 8902 / Z-7692</strain>
    </source>
</reference>
<accession>H9UHX6</accession>
<dbReference type="KEGG" id="sfc:Spiaf_1032"/>
<dbReference type="InterPro" id="IPR050832">
    <property type="entry name" value="Bact_Acetyltransf"/>
</dbReference>
<proteinExistence type="predicted"/>
<dbReference type="PANTHER" id="PTHR43877:SF2">
    <property type="entry name" value="AMINOALKYLPHOSPHONATE N-ACETYLTRANSFERASE-RELATED"/>
    <property type="match status" value="1"/>
</dbReference>
<evidence type="ECO:0000313" key="5">
    <source>
        <dbReference type="Proteomes" id="UP000007383"/>
    </source>
</evidence>
<sequence>MTIRKMQPGDGPALTQLIARYRQEQGKEFGPAARAGAARAFAALAAEKPDAVMLWVAVDENRVPRGYLNAHIGWFPLLGGEELYVSDLLVDEQLRGQRIGSTLLRAAEDWAVARGCVRIMLNNLKSDHSYDRGFYVSQGFEEREHVANMVKKLPASG</sequence>
<dbReference type="Pfam" id="PF00583">
    <property type="entry name" value="Acetyltransf_1"/>
    <property type="match status" value="1"/>
</dbReference>
<evidence type="ECO:0000259" key="3">
    <source>
        <dbReference type="PROSITE" id="PS51186"/>
    </source>
</evidence>
<organism evidence="4 5">
    <name type="scientific">Spirochaeta africana (strain ATCC 700263 / DSM 8902 / Z-7692)</name>
    <dbReference type="NCBI Taxonomy" id="889378"/>
    <lineage>
        <taxon>Bacteria</taxon>
        <taxon>Pseudomonadati</taxon>
        <taxon>Spirochaetota</taxon>
        <taxon>Spirochaetia</taxon>
        <taxon>Spirochaetales</taxon>
        <taxon>Spirochaetaceae</taxon>
        <taxon>Spirochaeta</taxon>
    </lineage>
</organism>
<dbReference type="STRING" id="889378.Spiaf_1032"/>
<dbReference type="eggNOG" id="COG0456">
    <property type="taxonomic scope" value="Bacteria"/>
</dbReference>